<feature type="region of interest" description="Disordered" evidence="1">
    <location>
        <begin position="566"/>
        <end position="590"/>
    </location>
</feature>
<evidence type="ECO:0008006" key="4">
    <source>
        <dbReference type="Google" id="ProtNLM"/>
    </source>
</evidence>
<protein>
    <recommendedName>
        <fullName evidence="4">Glycosyltransferase 2</fullName>
    </recommendedName>
</protein>
<feature type="compositionally biased region" description="Low complexity" evidence="1">
    <location>
        <begin position="85"/>
        <end position="98"/>
    </location>
</feature>
<dbReference type="PANTHER" id="PTHR33604:SF3">
    <property type="entry name" value="OSJNBA0004B13.7 PROTEIN"/>
    <property type="match status" value="1"/>
</dbReference>
<evidence type="ECO:0000313" key="2">
    <source>
        <dbReference type="EMBL" id="PGH14111.1"/>
    </source>
</evidence>
<gene>
    <name evidence="2" type="ORF">AJ79_03228</name>
</gene>
<feature type="compositionally biased region" description="Basic and acidic residues" evidence="1">
    <location>
        <begin position="566"/>
        <end position="588"/>
    </location>
</feature>
<dbReference type="AlphaFoldDB" id="A0A2B7XZA7"/>
<evidence type="ECO:0000313" key="3">
    <source>
        <dbReference type="Proteomes" id="UP000223968"/>
    </source>
</evidence>
<reference evidence="2 3" key="1">
    <citation type="submission" date="2017-10" db="EMBL/GenBank/DDBJ databases">
        <title>Comparative genomics in systemic dimorphic fungi from Ajellomycetaceae.</title>
        <authorList>
            <person name="Munoz J.F."/>
            <person name="Mcewen J.G."/>
            <person name="Clay O.K."/>
            <person name="Cuomo C.A."/>
        </authorList>
    </citation>
    <scope>NUCLEOTIDE SEQUENCE [LARGE SCALE GENOMIC DNA]</scope>
    <source>
        <strain evidence="2 3">UAMH5409</strain>
    </source>
</reference>
<accession>A0A2B7XZA7</accession>
<keyword evidence="3" id="KW-1185">Reference proteome</keyword>
<name>A0A2B7XZA7_9EURO</name>
<feature type="compositionally biased region" description="Pro residues" evidence="1">
    <location>
        <begin position="99"/>
        <end position="108"/>
    </location>
</feature>
<dbReference type="OrthoDB" id="5397682at2759"/>
<organism evidence="2 3">
    <name type="scientific">Helicocarpus griseus UAMH5409</name>
    <dbReference type="NCBI Taxonomy" id="1447875"/>
    <lineage>
        <taxon>Eukaryota</taxon>
        <taxon>Fungi</taxon>
        <taxon>Dikarya</taxon>
        <taxon>Ascomycota</taxon>
        <taxon>Pezizomycotina</taxon>
        <taxon>Eurotiomycetes</taxon>
        <taxon>Eurotiomycetidae</taxon>
        <taxon>Onygenales</taxon>
        <taxon>Ajellomycetaceae</taxon>
        <taxon>Helicocarpus</taxon>
    </lineage>
</organism>
<dbReference type="Proteomes" id="UP000223968">
    <property type="component" value="Unassembled WGS sequence"/>
</dbReference>
<dbReference type="STRING" id="1447875.A0A2B7XZA7"/>
<sequence length="700" mass="78488">MTLPRRGFLDDEELGKKYDDRDHPRPRRSSQFGPPSSSSSSWKFPRRRRLLLSIISIWILYLFFKNMPTDLSPATERFNPLNLRPSSSSSESRSSSSSPGPPAGPPPNSSGKRIDSSHYYGGSIKFYSLARSLYSAQGLRGYRQHNKIVLFAAADLKSLADLLPLACQMASKRLNRVHFAVMGRSEVSVEGIQMVNGVDAEQCPLFWHDARPDYGPWSTDDRMASSVKAGLSHINNILRPKVIITHDERRDESFLWKTVKAKASRIGVPHIGLPARAANFMWMSRLDSSSLEAWNKVDVEILVQAPPASSGSLSRLLSSLQKADYFGDAPGLTIELPPNVDAPLMRRLESFKWPPNSQHSHFKLRRRIQPQSITPEEATLRAVDAFYPHNPSHSHVLVISPQTDIAPSYYHYLKYAILKYKYSLHTKVSLHRLLGISLELPSIAPTDGEPFTPPTPSDPTSAIQEHEKDIPVFLWQAPNSNAALYFGDKWVEFHSFLSNRLAASRQKPDGKKQHPSLLSRKFPSWMEYMLELIRARGYYLVYPSFPATTPTVLATAHNELYQQPEEYEHHSSKLDRETSRSESGHDVIDNPEMALTDAPEKSHDVKLNSNEKNIAESSTISNLLNMFPGGLPDLSSLDVLPYSRNDEGGASSELVARTEAYLKVFRREIGGCDEGGEHPTIEAMKADDLFCLKGEGAEVQ</sequence>
<feature type="compositionally biased region" description="Low complexity" evidence="1">
    <location>
        <begin position="29"/>
        <end position="42"/>
    </location>
</feature>
<feature type="region of interest" description="Disordered" evidence="1">
    <location>
        <begin position="82"/>
        <end position="114"/>
    </location>
</feature>
<proteinExistence type="predicted"/>
<dbReference type="EMBL" id="PDNB01000038">
    <property type="protein sequence ID" value="PGH14111.1"/>
    <property type="molecule type" value="Genomic_DNA"/>
</dbReference>
<dbReference type="PANTHER" id="PTHR33604">
    <property type="entry name" value="OSJNBA0004B13.7 PROTEIN"/>
    <property type="match status" value="1"/>
</dbReference>
<feature type="region of interest" description="Disordered" evidence="1">
    <location>
        <begin position="1"/>
        <end position="42"/>
    </location>
</feature>
<comment type="caution">
    <text evidence="2">The sequence shown here is derived from an EMBL/GenBank/DDBJ whole genome shotgun (WGS) entry which is preliminary data.</text>
</comment>
<evidence type="ECO:0000256" key="1">
    <source>
        <dbReference type="SAM" id="MobiDB-lite"/>
    </source>
</evidence>
<feature type="compositionally biased region" description="Basic and acidic residues" evidence="1">
    <location>
        <begin position="14"/>
        <end position="23"/>
    </location>
</feature>